<proteinExistence type="predicted"/>
<dbReference type="RefSeq" id="WP_204701489.1">
    <property type="nucleotide sequence ID" value="NZ_JAFBDQ010000006.1"/>
</dbReference>
<keyword evidence="2" id="KW-1185">Reference proteome</keyword>
<protein>
    <submittedName>
        <fullName evidence="1">DNA-binding ribbon-helix-helix protein</fullName>
    </submittedName>
</protein>
<dbReference type="Proteomes" id="UP000774000">
    <property type="component" value="Unassembled WGS sequence"/>
</dbReference>
<dbReference type="EMBL" id="JAFBDQ010000006">
    <property type="protein sequence ID" value="MBM7556721.1"/>
    <property type="molecule type" value="Genomic_DNA"/>
</dbReference>
<organism evidence="1 2">
    <name type="scientific">Halanaerobacter jeridensis</name>
    <dbReference type="NCBI Taxonomy" id="706427"/>
    <lineage>
        <taxon>Bacteria</taxon>
        <taxon>Bacillati</taxon>
        <taxon>Bacillota</taxon>
        <taxon>Clostridia</taxon>
        <taxon>Halanaerobiales</taxon>
        <taxon>Halobacteroidaceae</taxon>
        <taxon>Halanaerobacter</taxon>
    </lineage>
</organism>
<accession>A0A938XUT2</accession>
<keyword evidence="1" id="KW-0238">DNA-binding</keyword>
<dbReference type="GO" id="GO:0003677">
    <property type="term" value="F:DNA binding"/>
    <property type="evidence" value="ECO:0007669"/>
    <property type="project" value="UniProtKB-KW"/>
</dbReference>
<dbReference type="AlphaFoldDB" id="A0A938XUT2"/>
<name>A0A938XUT2_9FIRM</name>
<evidence type="ECO:0000313" key="2">
    <source>
        <dbReference type="Proteomes" id="UP000774000"/>
    </source>
</evidence>
<comment type="caution">
    <text evidence="1">The sequence shown here is derived from an EMBL/GenBank/DDBJ whole genome shotgun (WGS) entry which is preliminary data.</text>
</comment>
<reference evidence="1" key="1">
    <citation type="submission" date="2021-01" db="EMBL/GenBank/DDBJ databases">
        <title>Genomic Encyclopedia of Type Strains, Phase IV (KMG-IV): sequencing the most valuable type-strain genomes for metagenomic binning, comparative biology and taxonomic classification.</title>
        <authorList>
            <person name="Goeker M."/>
        </authorList>
    </citation>
    <scope>NUCLEOTIDE SEQUENCE</scope>
    <source>
        <strain evidence="1">DSM 23230</strain>
    </source>
</reference>
<sequence length="66" mass="7223">MKSQHLISVTPTTYELLEQIAQNKGQTINEVIGQLLNQHHEMVDLATGLDTVPSILVNQLDIPSGS</sequence>
<gene>
    <name evidence="1" type="ORF">JOC47_001572</name>
</gene>
<evidence type="ECO:0000313" key="1">
    <source>
        <dbReference type="EMBL" id="MBM7556721.1"/>
    </source>
</evidence>